<evidence type="ECO:0000259" key="4">
    <source>
        <dbReference type="Pfam" id="PF04234"/>
    </source>
</evidence>
<protein>
    <recommendedName>
        <fullName evidence="4">CopC domain-containing protein</fullName>
    </recommendedName>
</protein>
<evidence type="ECO:0000256" key="3">
    <source>
        <dbReference type="SAM" id="SignalP"/>
    </source>
</evidence>
<dbReference type="InterPro" id="IPR007348">
    <property type="entry name" value="CopC_dom"/>
</dbReference>
<dbReference type="EMBL" id="QJJM01000018">
    <property type="protein sequence ID" value="PXW68310.1"/>
    <property type="molecule type" value="Genomic_DNA"/>
</dbReference>
<name>A0A2V3UQL6_9SPHN</name>
<reference evidence="5 6" key="1">
    <citation type="submission" date="2018-05" db="EMBL/GenBank/DDBJ databases">
        <title>Genomic Encyclopedia of Type Strains, Phase IV (KMG-IV): sequencing the most valuable type-strain genomes for metagenomic binning, comparative biology and taxonomic classification.</title>
        <authorList>
            <person name="Goeker M."/>
        </authorList>
    </citation>
    <scope>NUCLEOTIDE SEQUENCE [LARGE SCALE GENOMIC DNA]</scope>
    <source>
        <strain evidence="5 6">DSM 3183</strain>
    </source>
</reference>
<dbReference type="SUPFAM" id="SSF81296">
    <property type="entry name" value="E set domains"/>
    <property type="match status" value="1"/>
</dbReference>
<dbReference type="Pfam" id="PF04234">
    <property type="entry name" value="CopC"/>
    <property type="match status" value="1"/>
</dbReference>
<keyword evidence="2" id="KW-0186">Copper</keyword>
<accession>A0A2V3UQL6</accession>
<dbReference type="OrthoDB" id="9796814at2"/>
<dbReference type="AlphaFoldDB" id="A0A2V3UQL6"/>
<sequence>MKFAPIFAALAMVAAPLAFPSMAAAHTRVVASTPAEGATVAGTRTVTLTFNEALLPPTAAASIVMTAMPGMANHSPMAIRNFTTAWSKGNKTMTLTLTKALAKGSYEVRWQAAGADGHRMNGTVKFTIS</sequence>
<evidence type="ECO:0000256" key="2">
    <source>
        <dbReference type="ARBA" id="ARBA00023008"/>
    </source>
</evidence>
<dbReference type="Proteomes" id="UP000248014">
    <property type="component" value="Unassembled WGS sequence"/>
</dbReference>
<dbReference type="GO" id="GO:0005507">
    <property type="term" value="F:copper ion binding"/>
    <property type="evidence" value="ECO:0007669"/>
    <property type="project" value="InterPro"/>
</dbReference>
<evidence type="ECO:0000313" key="5">
    <source>
        <dbReference type="EMBL" id="PXW68310.1"/>
    </source>
</evidence>
<keyword evidence="6" id="KW-1185">Reference proteome</keyword>
<feature type="domain" description="CopC" evidence="4">
    <location>
        <begin position="26"/>
        <end position="128"/>
    </location>
</feature>
<feature type="chain" id="PRO_5015929537" description="CopC domain-containing protein" evidence="3">
    <location>
        <begin position="24"/>
        <end position="129"/>
    </location>
</feature>
<dbReference type="Gene3D" id="2.60.40.1220">
    <property type="match status" value="1"/>
</dbReference>
<feature type="signal peptide" evidence="3">
    <location>
        <begin position="1"/>
        <end position="23"/>
    </location>
</feature>
<dbReference type="RefSeq" id="WP_110300214.1">
    <property type="nucleotide sequence ID" value="NZ_QJJM01000018.1"/>
</dbReference>
<dbReference type="InterPro" id="IPR014755">
    <property type="entry name" value="Cu-Rt/internalin_Ig-like"/>
</dbReference>
<organism evidence="5 6">
    <name type="scientific">Blastomonas natatoria</name>
    <dbReference type="NCBI Taxonomy" id="34015"/>
    <lineage>
        <taxon>Bacteria</taxon>
        <taxon>Pseudomonadati</taxon>
        <taxon>Pseudomonadota</taxon>
        <taxon>Alphaproteobacteria</taxon>
        <taxon>Sphingomonadales</taxon>
        <taxon>Sphingomonadaceae</taxon>
        <taxon>Blastomonas</taxon>
    </lineage>
</organism>
<evidence type="ECO:0000256" key="1">
    <source>
        <dbReference type="ARBA" id="ARBA00022729"/>
    </source>
</evidence>
<gene>
    <name evidence="5" type="ORF">C7451_11833</name>
</gene>
<keyword evidence="1 3" id="KW-0732">Signal</keyword>
<dbReference type="GO" id="GO:0046688">
    <property type="term" value="P:response to copper ion"/>
    <property type="evidence" value="ECO:0007669"/>
    <property type="project" value="InterPro"/>
</dbReference>
<evidence type="ECO:0000313" key="6">
    <source>
        <dbReference type="Proteomes" id="UP000248014"/>
    </source>
</evidence>
<dbReference type="GO" id="GO:0042597">
    <property type="term" value="C:periplasmic space"/>
    <property type="evidence" value="ECO:0007669"/>
    <property type="project" value="InterPro"/>
</dbReference>
<comment type="caution">
    <text evidence="5">The sequence shown here is derived from an EMBL/GenBank/DDBJ whole genome shotgun (WGS) entry which is preliminary data.</text>
</comment>
<proteinExistence type="predicted"/>
<dbReference type="InterPro" id="IPR014756">
    <property type="entry name" value="Ig_E-set"/>
</dbReference>